<dbReference type="Gene3D" id="1.20.1560.10">
    <property type="entry name" value="ABC transporter type 1, transmembrane domain"/>
    <property type="match status" value="1"/>
</dbReference>
<keyword evidence="7" id="KW-0788">Thiol protease</keyword>
<dbReference type="InterPro" id="IPR027417">
    <property type="entry name" value="P-loop_NTPase"/>
</dbReference>
<comment type="caution">
    <text evidence="14">The sequence shown here is derived from an EMBL/GenBank/DDBJ whole genome shotgun (WGS) entry which is preliminary data.</text>
</comment>
<evidence type="ECO:0000256" key="2">
    <source>
        <dbReference type="ARBA" id="ARBA00022448"/>
    </source>
</evidence>
<dbReference type="FunFam" id="3.40.50.300:FF:000299">
    <property type="entry name" value="ABC transporter ATP-binding protein/permease"/>
    <property type="match status" value="1"/>
</dbReference>
<dbReference type="CDD" id="cd03247">
    <property type="entry name" value="ABCC_cytochrome_bd"/>
    <property type="match status" value="1"/>
</dbReference>
<dbReference type="InterPro" id="IPR036640">
    <property type="entry name" value="ABC1_TM_sf"/>
</dbReference>
<dbReference type="InterPro" id="IPR003439">
    <property type="entry name" value="ABC_transporter-like_ATP-bd"/>
</dbReference>
<keyword evidence="10 11" id="KW-0472">Membrane</keyword>
<organism evidence="14 15">
    <name type="scientific">Carnobacterium maltaromaticum</name>
    <name type="common">Carnobacterium piscicola</name>
    <dbReference type="NCBI Taxonomy" id="2751"/>
    <lineage>
        <taxon>Bacteria</taxon>
        <taxon>Bacillati</taxon>
        <taxon>Bacillota</taxon>
        <taxon>Bacilli</taxon>
        <taxon>Lactobacillales</taxon>
        <taxon>Carnobacteriaceae</taxon>
        <taxon>Carnobacterium</taxon>
    </lineage>
</organism>
<dbReference type="InterPro" id="IPR014223">
    <property type="entry name" value="ABC_CydC/D"/>
</dbReference>
<keyword evidence="4" id="KW-0645">Protease</keyword>
<dbReference type="PROSITE" id="PS50893">
    <property type="entry name" value="ABC_TRANSPORTER_2"/>
    <property type="match status" value="1"/>
</dbReference>
<evidence type="ECO:0000256" key="9">
    <source>
        <dbReference type="ARBA" id="ARBA00022989"/>
    </source>
</evidence>
<evidence type="ECO:0000256" key="10">
    <source>
        <dbReference type="ARBA" id="ARBA00023136"/>
    </source>
</evidence>
<evidence type="ECO:0000313" key="15">
    <source>
        <dbReference type="Proteomes" id="UP001290462"/>
    </source>
</evidence>
<dbReference type="GO" id="GO:0045454">
    <property type="term" value="P:cell redox homeostasis"/>
    <property type="evidence" value="ECO:0007669"/>
    <property type="project" value="InterPro"/>
</dbReference>
<dbReference type="GO" id="GO:0005524">
    <property type="term" value="F:ATP binding"/>
    <property type="evidence" value="ECO:0007669"/>
    <property type="project" value="UniProtKB-KW"/>
</dbReference>
<name>A0AAW9JLA8_CARML</name>
<accession>A0AAW9JLA8</accession>
<feature type="transmembrane region" description="Helical" evidence="11">
    <location>
        <begin position="294"/>
        <end position="313"/>
    </location>
</feature>
<dbReference type="PROSITE" id="PS00211">
    <property type="entry name" value="ABC_TRANSPORTER_1"/>
    <property type="match status" value="1"/>
</dbReference>
<evidence type="ECO:0000256" key="3">
    <source>
        <dbReference type="ARBA" id="ARBA00022475"/>
    </source>
</evidence>
<keyword evidence="2" id="KW-0813">Transport</keyword>
<evidence type="ECO:0000256" key="5">
    <source>
        <dbReference type="ARBA" id="ARBA00022692"/>
    </source>
</evidence>
<evidence type="ECO:0000256" key="7">
    <source>
        <dbReference type="ARBA" id="ARBA00022807"/>
    </source>
</evidence>
<dbReference type="EMBL" id="JAVBVO010000001">
    <property type="protein sequence ID" value="MDZ5757177.1"/>
    <property type="molecule type" value="Genomic_DNA"/>
</dbReference>
<evidence type="ECO:0000256" key="1">
    <source>
        <dbReference type="ARBA" id="ARBA00004651"/>
    </source>
</evidence>
<keyword evidence="3" id="KW-1003">Cell membrane</keyword>
<dbReference type="GO" id="GO:0140359">
    <property type="term" value="F:ABC-type transporter activity"/>
    <property type="evidence" value="ECO:0007669"/>
    <property type="project" value="InterPro"/>
</dbReference>
<keyword evidence="5 11" id="KW-0812">Transmembrane</keyword>
<dbReference type="SMART" id="SM00382">
    <property type="entry name" value="AAA"/>
    <property type="match status" value="1"/>
</dbReference>
<dbReference type="Proteomes" id="UP001290462">
    <property type="component" value="Unassembled WGS sequence"/>
</dbReference>
<feature type="transmembrane region" description="Helical" evidence="11">
    <location>
        <begin position="155"/>
        <end position="175"/>
    </location>
</feature>
<keyword evidence="6" id="KW-0547">Nucleotide-binding</keyword>
<keyword evidence="9 11" id="KW-1133">Transmembrane helix</keyword>
<reference evidence="14" key="1">
    <citation type="submission" date="2023-08" db="EMBL/GenBank/DDBJ databases">
        <title>Genomic characterization of piscicolin 126 produced by Carnobacterium maltaromaticum CM22 strain isolated from salmon (Salmo salar).</title>
        <authorList>
            <person name="Gonzalez-Gragera E."/>
            <person name="Garcia-Lopez J.D."/>
            <person name="Teso-Perez C."/>
            <person name="Gimenez-Hernandez I."/>
            <person name="Peralta-Sanchez J.M."/>
            <person name="Valdivia E."/>
            <person name="Montalban-Lopez M."/>
            <person name="Martin-Platero A.M."/>
            <person name="Banos A."/>
            <person name="Martinez-Bueno M."/>
        </authorList>
    </citation>
    <scope>NUCLEOTIDE SEQUENCE</scope>
    <source>
        <strain evidence="14">CM22</strain>
    </source>
</reference>
<comment type="subcellular location">
    <subcellularLocation>
        <location evidence="1">Cell membrane</location>
        <topology evidence="1">Multi-pass membrane protein</topology>
    </subcellularLocation>
</comment>
<evidence type="ECO:0000256" key="11">
    <source>
        <dbReference type="SAM" id="Phobius"/>
    </source>
</evidence>
<evidence type="ECO:0000256" key="8">
    <source>
        <dbReference type="ARBA" id="ARBA00022840"/>
    </source>
</evidence>
<dbReference type="GO" id="GO:0016887">
    <property type="term" value="F:ATP hydrolysis activity"/>
    <property type="evidence" value="ECO:0007669"/>
    <property type="project" value="InterPro"/>
</dbReference>
<gene>
    <name evidence="14" type="primary">cydC</name>
    <name evidence="14" type="ORF">RAK27_00740</name>
</gene>
<feature type="domain" description="ABC transporter" evidence="12">
    <location>
        <begin position="362"/>
        <end position="596"/>
    </location>
</feature>
<dbReference type="NCBIfam" id="TIGR02868">
    <property type="entry name" value="CydC"/>
    <property type="match status" value="1"/>
</dbReference>
<dbReference type="PROSITE" id="PS50929">
    <property type="entry name" value="ABC_TM1F"/>
    <property type="match status" value="1"/>
</dbReference>
<keyword evidence="8" id="KW-0067">ATP-binding</keyword>
<dbReference type="SUPFAM" id="SSF90123">
    <property type="entry name" value="ABC transporter transmembrane region"/>
    <property type="match status" value="1"/>
</dbReference>
<dbReference type="Pfam" id="PF00005">
    <property type="entry name" value="ABC_tran"/>
    <property type="match status" value="1"/>
</dbReference>
<keyword evidence="7" id="KW-0378">Hydrolase</keyword>
<feature type="domain" description="ABC transmembrane type-1" evidence="13">
    <location>
        <begin position="35"/>
        <end position="323"/>
    </location>
</feature>
<feature type="transmembrane region" description="Helical" evidence="11">
    <location>
        <begin position="181"/>
        <end position="201"/>
    </location>
</feature>
<sequence length="600" mass="67262">MNKKRGQEIRETFSQDTWVKPYLTKYRKLLYLVLFLGFMTLFCGSALMFTSGFLISKSASMGISIRNGSNENIMLVYVPIVLTRAFGIGRPSFRYVERLTSHNWVLKMTSDLRVKLYRSLEKDAIFFKGKYKTGDILAVLAEDIEHIQNLYLRTIFPTLISWGIYVVVVIALGFFSIPFAIMMLIMLAVVTILLPLVSLLVNGARMYSQKTARTGLYNKLTDAVLGVGDWLFSGRKSDFIASYEGNEFDVRKDDAKIKQFDRTRDFIVQLIFALIALVVLTWTSMIFQGEHGGAANWIGAFVLAIFPLIDAFAPVPSAVSELTIYEDSVKRMNALPVVEETEVSPATLTAIKELETESFKELLIDDVCFSYEQDQKQILENVTLRIPKGKKIAILGKSGAGKSTLGKLIRGDLKPQQGRVLLNNVSTYQLQDTVANWIGVINQNPYLFNTTVLNNVRLGNITATDEEVIAALYQVGLGEMLAALPDGFHTIVEEAGGRFSGGERQRLALARILLQDTPIVLLDEPTVGLDPITEQVLLDVLFNVLSDKTIIWITHHLQGVDQMDQVVFIESGKIEIEGTPKELLANNKRYQTLYHLDRGE</sequence>
<dbReference type="Gene3D" id="3.40.50.300">
    <property type="entry name" value="P-loop containing nucleotide triphosphate hydrolases"/>
    <property type="match status" value="1"/>
</dbReference>
<dbReference type="GO" id="GO:0008234">
    <property type="term" value="F:cysteine-type peptidase activity"/>
    <property type="evidence" value="ECO:0007669"/>
    <property type="project" value="UniProtKB-KW"/>
</dbReference>
<dbReference type="GO" id="GO:0005886">
    <property type="term" value="C:plasma membrane"/>
    <property type="evidence" value="ECO:0007669"/>
    <property type="project" value="UniProtKB-SubCell"/>
</dbReference>
<dbReference type="GO" id="GO:0034040">
    <property type="term" value="F:ATPase-coupled lipid transmembrane transporter activity"/>
    <property type="evidence" value="ECO:0007669"/>
    <property type="project" value="TreeGrafter"/>
</dbReference>
<dbReference type="PANTHER" id="PTHR24221">
    <property type="entry name" value="ATP-BINDING CASSETTE SUB-FAMILY B"/>
    <property type="match status" value="1"/>
</dbReference>
<dbReference type="GO" id="GO:0034775">
    <property type="term" value="P:glutathione transmembrane transport"/>
    <property type="evidence" value="ECO:0007669"/>
    <property type="project" value="InterPro"/>
</dbReference>
<proteinExistence type="predicted"/>
<dbReference type="AlphaFoldDB" id="A0AAW9JLA8"/>
<evidence type="ECO:0000256" key="4">
    <source>
        <dbReference type="ARBA" id="ARBA00022670"/>
    </source>
</evidence>
<protein>
    <submittedName>
        <fullName evidence="14">Thiol reductant ABC exporter subunit CydC</fullName>
    </submittedName>
</protein>
<dbReference type="InterPro" id="IPR011527">
    <property type="entry name" value="ABC1_TM_dom"/>
</dbReference>
<evidence type="ECO:0000256" key="6">
    <source>
        <dbReference type="ARBA" id="ARBA00022741"/>
    </source>
</evidence>
<dbReference type="PANTHER" id="PTHR24221:SF653">
    <property type="entry name" value="TRANSPORT ATP-BINDING PROTEIN CYDC"/>
    <property type="match status" value="1"/>
</dbReference>
<feature type="transmembrane region" description="Helical" evidence="11">
    <location>
        <begin position="266"/>
        <end position="288"/>
    </location>
</feature>
<dbReference type="InterPro" id="IPR017871">
    <property type="entry name" value="ABC_transporter-like_CS"/>
</dbReference>
<evidence type="ECO:0000313" key="14">
    <source>
        <dbReference type="EMBL" id="MDZ5757177.1"/>
    </source>
</evidence>
<feature type="transmembrane region" description="Helical" evidence="11">
    <location>
        <begin position="29"/>
        <end position="54"/>
    </location>
</feature>
<dbReference type="InterPro" id="IPR039421">
    <property type="entry name" value="Type_1_exporter"/>
</dbReference>
<evidence type="ECO:0000259" key="12">
    <source>
        <dbReference type="PROSITE" id="PS50893"/>
    </source>
</evidence>
<dbReference type="GO" id="GO:0006508">
    <property type="term" value="P:proteolysis"/>
    <property type="evidence" value="ECO:0007669"/>
    <property type="project" value="UniProtKB-KW"/>
</dbReference>
<dbReference type="SUPFAM" id="SSF52540">
    <property type="entry name" value="P-loop containing nucleoside triphosphate hydrolases"/>
    <property type="match status" value="1"/>
</dbReference>
<feature type="transmembrane region" description="Helical" evidence="11">
    <location>
        <begin position="74"/>
        <end position="93"/>
    </location>
</feature>
<dbReference type="RefSeq" id="WP_322808262.1">
    <property type="nucleotide sequence ID" value="NZ_JAVBVO010000001.1"/>
</dbReference>
<evidence type="ECO:0000259" key="13">
    <source>
        <dbReference type="PROSITE" id="PS50929"/>
    </source>
</evidence>
<dbReference type="InterPro" id="IPR003593">
    <property type="entry name" value="AAA+_ATPase"/>
</dbReference>